<name>A0ABW6X8C9_9ACTN</name>
<gene>
    <name evidence="4" type="ORF">ACFY8O_17690</name>
</gene>
<dbReference type="Gene3D" id="3.20.20.370">
    <property type="entry name" value="Glycoside hydrolase/deacetylase"/>
    <property type="match status" value="1"/>
</dbReference>
<dbReference type="RefSeq" id="WP_145812743.1">
    <property type="nucleotide sequence ID" value="NZ_JBIBEG010000004.1"/>
</dbReference>
<comment type="subcellular location">
    <subcellularLocation>
        <location evidence="1">Secreted</location>
    </subcellularLocation>
</comment>
<dbReference type="EC" id="3.-.-.-" evidence="4"/>
<dbReference type="PANTHER" id="PTHR34216">
    <property type="match status" value="1"/>
</dbReference>
<proteinExistence type="predicted"/>
<protein>
    <submittedName>
        <fullName evidence="4">Polysaccharide deacetylase family protein</fullName>
        <ecNumber evidence="4">3.-.-.-</ecNumber>
    </submittedName>
</protein>
<dbReference type="PROSITE" id="PS51677">
    <property type="entry name" value="NODB"/>
    <property type="match status" value="1"/>
</dbReference>
<dbReference type="Proteomes" id="UP001602322">
    <property type="component" value="Unassembled WGS sequence"/>
</dbReference>
<dbReference type="GO" id="GO:0016787">
    <property type="term" value="F:hydrolase activity"/>
    <property type="evidence" value="ECO:0007669"/>
    <property type="project" value="UniProtKB-KW"/>
</dbReference>
<feature type="domain" description="NodB homology" evidence="3">
    <location>
        <begin position="74"/>
        <end position="256"/>
    </location>
</feature>
<dbReference type="EMBL" id="JBIBEG010000004">
    <property type="protein sequence ID" value="MFF5897751.1"/>
    <property type="molecule type" value="Genomic_DNA"/>
</dbReference>
<dbReference type="SUPFAM" id="SSF88713">
    <property type="entry name" value="Glycoside hydrolase/deacetylase"/>
    <property type="match status" value="1"/>
</dbReference>
<keyword evidence="5" id="KW-1185">Reference proteome</keyword>
<dbReference type="InterPro" id="IPR002509">
    <property type="entry name" value="NODB_dom"/>
</dbReference>
<dbReference type="Pfam" id="PF01522">
    <property type="entry name" value="Polysacc_deac_1"/>
    <property type="match status" value="1"/>
</dbReference>
<reference evidence="4 5" key="1">
    <citation type="submission" date="2024-10" db="EMBL/GenBank/DDBJ databases">
        <title>The Natural Products Discovery Center: Release of the First 8490 Sequenced Strains for Exploring Actinobacteria Biosynthetic Diversity.</title>
        <authorList>
            <person name="Kalkreuter E."/>
            <person name="Kautsar S.A."/>
            <person name="Yang D."/>
            <person name="Bader C.D."/>
            <person name="Teijaro C.N."/>
            <person name="Fluegel L."/>
            <person name="Davis C.M."/>
            <person name="Simpson J.R."/>
            <person name="Lauterbach L."/>
            <person name="Steele A.D."/>
            <person name="Gui C."/>
            <person name="Meng S."/>
            <person name="Li G."/>
            <person name="Viehrig K."/>
            <person name="Ye F."/>
            <person name="Su P."/>
            <person name="Kiefer A.F."/>
            <person name="Nichols A."/>
            <person name="Cepeda A.J."/>
            <person name="Yan W."/>
            <person name="Fan B."/>
            <person name="Jiang Y."/>
            <person name="Adhikari A."/>
            <person name="Zheng C.-J."/>
            <person name="Schuster L."/>
            <person name="Cowan T.M."/>
            <person name="Smanski M.J."/>
            <person name="Chevrette M.G."/>
            <person name="De Carvalho L.P.S."/>
            <person name="Shen B."/>
        </authorList>
    </citation>
    <scope>NUCLEOTIDE SEQUENCE [LARGE SCALE GENOMIC DNA]</scope>
    <source>
        <strain evidence="4 5">NPDC012540</strain>
    </source>
</reference>
<dbReference type="InterPro" id="IPR011330">
    <property type="entry name" value="Glyco_hydro/deAcase_b/a-brl"/>
</dbReference>
<comment type="caution">
    <text evidence="4">The sequence shown here is derived from an EMBL/GenBank/DDBJ whole genome shotgun (WGS) entry which is preliminary data.</text>
</comment>
<keyword evidence="4" id="KW-0378">Hydrolase</keyword>
<dbReference type="InterPro" id="IPR051398">
    <property type="entry name" value="Polysacch_Deacetylase"/>
</dbReference>
<evidence type="ECO:0000256" key="2">
    <source>
        <dbReference type="ARBA" id="ARBA00022729"/>
    </source>
</evidence>
<evidence type="ECO:0000259" key="3">
    <source>
        <dbReference type="PROSITE" id="PS51677"/>
    </source>
</evidence>
<dbReference type="PANTHER" id="PTHR34216:SF3">
    <property type="entry name" value="POLY-BETA-1,6-N-ACETYL-D-GLUCOSAMINE N-DEACETYLASE"/>
    <property type="match status" value="1"/>
</dbReference>
<dbReference type="CDD" id="cd10918">
    <property type="entry name" value="CE4_NodB_like_5s_6s"/>
    <property type="match status" value="1"/>
</dbReference>
<evidence type="ECO:0000313" key="5">
    <source>
        <dbReference type="Proteomes" id="UP001602322"/>
    </source>
</evidence>
<accession>A0ABW6X8C9</accession>
<organism evidence="4 5">
    <name type="scientific">Streptomyces argenteolus</name>
    <dbReference type="NCBI Taxonomy" id="67274"/>
    <lineage>
        <taxon>Bacteria</taxon>
        <taxon>Bacillati</taxon>
        <taxon>Actinomycetota</taxon>
        <taxon>Actinomycetes</taxon>
        <taxon>Kitasatosporales</taxon>
        <taxon>Streptomycetaceae</taxon>
        <taxon>Streptomyces</taxon>
    </lineage>
</organism>
<evidence type="ECO:0000313" key="4">
    <source>
        <dbReference type="EMBL" id="MFF5897751.1"/>
    </source>
</evidence>
<keyword evidence="2" id="KW-0732">Signal</keyword>
<evidence type="ECO:0000256" key="1">
    <source>
        <dbReference type="ARBA" id="ARBA00004613"/>
    </source>
</evidence>
<sequence>MAADTSPPRARTLPRRSPPWILTYHSVSDPADDPYGITVSARRLDEQLTWLRRRGLTGVGVSELLRERAAGRRGLVGLTFDDGYADFLEDALPVLLAHGCTATVFVLPGRPGGSNTWDPLGPRRPLLTEEGIRTVAAAGMEVGSHGLLHRDLTELSDDELREETQGSREALARITGQAPAGFCYPYGTADRRVVGAVREAGYAYGCALVPGSLAGPLALPRTHVSQADRGARLRAKEVRHRLRSRSAAPAGAGGAR</sequence>